<accession>A0A5J4R342</accession>
<dbReference type="InterPro" id="IPR029044">
    <property type="entry name" value="Nucleotide-diphossugar_trans"/>
</dbReference>
<comment type="caution">
    <text evidence="2">The sequence shown here is derived from an EMBL/GenBank/DDBJ whole genome shotgun (WGS) entry which is preliminary data.</text>
</comment>
<dbReference type="SUPFAM" id="SSF53448">
    <property type="entry name" value="Nucleotide-diphospho-sugar transferases"/>
    <property type="match status" value="1"/>
</dbReference>
<dbReference type="InterPro" id="IPR025393">
    <property type="entry name" value="DUF4301"/>
</dbReference>
<sequence>MITPEDKKILAEKGISEAQIVEQLIYFQEEFPYLKLEAAASAKKGIWVSTAAEQQRYLSVWRDYMQTGKKIMKFVPASGAASRMFKNLFEFLEAGYELPVTKFEQTFFASMDKFAFYEDLNEACVRTANKDIASLLTEGRYKAVATALLNVAGLNYGALPKGLLKFHSYEDGTRTPVEEHLVEGALYAAGNTNKVYIHFTVSAEHHELFKVLTAGKTAEYAKLYGVEYHIGFSEQKSSTDTIAVDSENKPFRDNGKLLFRPGGHGALIENLNDLDADIIFIKNIDNVVPDRLKEDTITYKKLIAGVLVSLQKQSFAYLNLLDSGKYTQEQLIEILQFVQRNLFCRNSQIKDLEDAELAIYLKKKLNRPMRVCGMVKNVGEPGGGPFLAYNADDTVSLQILESSQIDRRDPVKKEMFEKGTHFNPVDLVCAVRDYKGNKFDLTQHVDKTTGFISHKSKNGKELKALELPGLWNGAMSDWNTVFVEVPLSTFNPVKTVNDLLREEHQ</sequence>
<dbReference type="AlphaFoldDB" id="A0A5J4R342"/>
<protein>
    <recommendedName>
        <fullName evidence="1">DUF4301 domain-containing protein</fullName>
    </recommendedName>
</protein>
<reference evidence="2" key="1">
    <citation type="submission" date="2019-03" db="EMBL/GenBank/DDBJ databases">
        <title>Single cell metagenomics reveals metabolic interactions within the superorganism composed of flagellate Streblomastix strix and complex community of Bacteroidetes bacteria on its surface.</title>
        <authorList>
            <person name="Treitli S.C."/>
            <person name="Kolisko M."/>
            <person name="Husnik F."/>
            <person name="Keeling P."/>
            <person name="Hampl V."/>
        </authorList>
    </citation>
    <scope>NUCLEOTIDE SEQUENCE</scope>
    <source>
        <strain evidence="2">STM</strain>
    </source>
</reference>
<name>A0A5J4R342_9ZZZZ</name>
<organism evidence="2">
    <name type="scientific">termite gut metagenome</name>
    <dbReference type="NCBI Taxonomy" id="433724"/>
    <lineage>
        <taxon>unclassified sequences</taxon>
        <taxon>metagenomes</taxon>
        <taxon>organismal metagenomes</taxon>
    </lineage>
</organism>
<evidence type="ECO:0000259" key="1">
    <source>
        <dbReference type="Pfam" id="PF14134"/>
    </source>
</evidence>
<proteinExistence type="predicted"/>
<gene>
    <name evidence="2" type="ORF">EZS27_022943</name>
</gene>
<dbReference type="Pfam" id="PF14134">
    <property type="entry name" value="DUF4301"/>
    <property type="match status" value="1"/>
</dbReference>
<evidence type="ECO:0000313" key="2">
    <source>
        <dbReference type="EMBL" id="KAA6328129.1"/>
    </source>
</evidence>
<feature type="domain" description="DUF4301" evidence="1">
    <location>
        <begin position="5"/>
        <end position="505"/>
    </location>
</feature>
<dbReference type="EMBL" id="SNRY01001870">
    <property type="protein sequence ID" value="KAA6328129.1"/>
    <property type="molecule type" value="Genomic_DNA"/>
</dbReference>